<dbReference type="Proteomes" id="UP000635245">
    <property type="component" value="Unassembled WGS sequence"/>
</dbReference>
<proteinExistence type="predicted"/>
<sequence length="325" mass="35877">MSLAIRGITYRVDDIPAERAERDLRVIKHGLHCDTVVLDGADLDRLLAAAGSALEADLDVWVQPNLADRSHAEVLAHLARAAAGAQRLRAEHPGRVTLVVGCEFSLRLRGMLPGPHELVRLQVLRRWRRFFDRRITRGLDRLLGQAVAVARAAFDGPLTYAAGFWEDVDWSAFDVAGVNLYRFGDDPAAYERLLRDVVAGAGRPLVVTEFGCGAFAGAERRGPNSFLAVNWFTNPPRVRKGHVRDESVQARYLAELIGLFDAEGVHGCFVFTYAMPDFPHDAEARRDLDLAGFGVVKVRPGDPHWEPKDAFHAVARAYEPTGSVP</sequence>
<dbReference type="Gene3D" id="3.20.20.80">
    <property type="entry name" value="Glycosidases"/>
    <property type="match status" value="1"/>
</dbReference>
<reference evidence="1" key="1">
    <citation type="submission" date="2020-12" db="EMBL/GenBank/DDBJ databases">
        <title>Prauserella sp. ASG 168, a novel actinomycete isolated from cave rock.</title>
        <authorList>
            <person name="Suriyachadkun C."/>
        </authorList>
    </citation>
    <scope>NUCLEOTIDE SEQUENCE</scope>
    <source>
        <strain evidence="1">ASG 168</strain>
    </source>
</reference>
<evidence type="ECO:0000313" key="2">
    <source>
        <dbReference type="Proteomes" id="UP000635245"/>
    </source>
</evidence>
<gene>
    <name evidence="1" type="ORF">JHE00_20305</name>
</gene>
<dbReference type="InterPro" id="IPR017853">
    <property type="entry name" value="GH"/>
</dbReference>
<comment type="caution">
    <text evidence="1">The sequence shown here is derived from an EMBL/GenBank/DDBJ whole genome shotgun (WGS) entry which is preliminary data.</text>
</comment>
<evidence type="ECO:0008006" key="3">
    <source>
        <dbReference type="Google" id="ProtNLM"/>
    </source>
</evidence>
<dbReference type="SUPFAM" id="SSF51445">
    <property type="entry name" value="(Trans)glycosidases"/>
    <property type="match status" value="1"/>
</dbReference>
<protein>
    <recommendedName>
        <fullName evidence="3">Abortive infection protein</fullName>
    </recommendedName>
</protein>
<name>A0A934QUP7_9PSEU</name>
<dbReference type="RefSeq" id="WP_200320335.1">
    <property type="nucleotide sequence ID" value="NZ_JAENJH010000004.1"/>
</dbReference>
<accession>A0A934QUP7</accession>
<keyword evidence="2" id="KW-1185">Reference proteome</keyword>
<dbReference type="AlphaFoldDB" id="A0A934QUP7"/>
<dbReference type="EMBL" id="JAENJH010000004">
    <property type="protein sequence ID" value="MBK1786678.1"/>
    <property type="molecule type" value="Genomic_DNA"/>
</dbReference>
<organism evidence="1 2">
    <name type="scientific">Prauserella cavernicola</name>
    <dbReference type="NCBI Taxonomy" id="2800127"/>
    <lineage>
        <taxon>Bacteria</taxon>
        <taxon>Bacillati</taxon>
        <taxon>Actinomycetota</taxon>
        <taxon>Actinomycetes</taxon>
        <taxon>Pseudonocardiales</taxon>
        <taxon>Pseudonocardiaceae</taxon>
        <taxon>Prauserella</taxon>
    </lineage>
</organism>
<evidence type="ECO:0000313" key="1">
    <source>
        <dbReference type="EMBL" id="MBK1786678.1"/>
    </source>
</evidence>